<evidence type="ECO:0000259" key="2">
    <source>
        <dbReference type="Pfam" id="PF13843"/>
    </source>
</evidence>
<feature type="compositionally biased region" description="Basic and acidic residues" evidence="1">
    <location>
        <begin position="44"/>
        <end position="55"/>
    </location>
</feature>
<feature type="compositionally biased region" description="Basic and acidic residues" evidence="1">
    <location>
        <begin position="1"/>
        <end position="10"/>
    </location>
</feature>
<proteinExistence type="predicted"/>
<dbReference type="AlphaFoldDB" id="A0A3B1KK19"/>
<dbReference type="Pfam" id="PF13843">
    <property type="entry name" value="DDE_Tnp_1_7"/>
    <property type="match status" value="1"/>
</dbReference>
<reference evidence="4" key="2">
    <citation type="journal article" date="2014" name="Nat. Commun.">
        <title>The cavefish genome reveals candidate genes for eye loss.</title>
        <authorList>
            <person name="McGaugh S.E."/>
            <person name="Gross J.B."/>
            <person name="Aken B."/>
            <person name="Blin M."/>
            <person name="Borowsky R."/>
            <person name="Chalopin D."/>
            <person name="Hinaux H."/>
            <person name="Jeffery W.R."/>
            <person name="Keene A."/>
            <person name="Ma L."/>
            <person name="Minx P."/>
            <person name="Murphy D."/>
            <person name="O'Quin K.E."/>
            <person name="Retaux S."/>
            <person name="Rohner N."/>
            <person name="Searle S.M."/>
            <person name="Stahl B.A."/>
            <person name="Tabin C."/>
            <person name="Volff J.N."/>
            <person name="Yoshizawa M."/>
            <person name="Warren W.C."/>
        </authorList>
    </citation>
    <scope>NUCLEOTIDE SEQUENCE [LARGE SCALE GENOMIC DNA]</scope>
    <source>
        <strain evidence="4">female</strain>
    </source>
</reference>
<evidence type="ECO:0000313" key="3">
    <source>
        <dbReference type="Ensembl" id="ENSAMXP00000054079.1"/>
    </source>
</evidence>
<dbReference type="PANTHER" id="PTHR46599">
    <property type="entry name" value="PIGGYBAC TRANSPOSABLE ELEMENT-DERIVED PROTEIN 4"/>
    <property type="match status" value="1"/>
</dbReference>
<feature type="compositionally biased region" description="Basic and acidic residues" evidence="1">
    <location>
        <begin position="673"/>
        <end position="685"/>
    </location>
</feature>
<keyword evidence="4" id="KW-1185">Reference proteome</keyword>
<protein>
    <submittedName>
        <fullName evidence="3">PiggyBac transposable element-derived protein 4-like</fullName>
    </submittedName>
</protein>
<evidence type="ECO:0000313" key="4">
    <source>
        <dbReference type="Proteomes" id="UP000018467"/>
    </source>
</evidence>
<feature type="region of interest" description="Disordered" evidence="1">
    <location>
        <begin position="641"/>
        <end position="685"/>
    </location>
</feature>
<dbReference type="Ensembl" id="ENSAMXT00000034008.1">
    <property type="protein sequence ID" value="ENSAMXP00000054079.1"/>
    <property type="gene ID" value="ENSAMXG00000039183.1"/>
</dbReference>
<feature type="compositionally biased region" description="Acidic residues" evidence="1">
    <location>
        <begin position="11"/>
        <end position="20"/>
    </location>
</feature>
<dbReference type="GeneTree" id="ENSGT00940000163467"/>
<dbReference type="PANTHER" id="PTHR46599:SF3">
    <property type="entry name" value="PIGGYBAC TRANSPOSABLE ELEMENT-DERIVED PROTEIN 4"/>
    <property type="match status" value="1"/>
</dbReference>
<organism evidence="3 4">
    <name type="scientific">Astyanax mexicanus</name>
    <name type="common">Blind cave fish</name>
    <name type="synonym">Astyanax fasciatus mexicanus</name>
    <dbReference type="NCBI Taxonomy" id="7994"/>
    <lineage>
        <taxon>Eukaryota</taxon>
        <taxon>Metazoa</taxon>
        <taxon>Chordata</taxon>
        <taxon>Craniata</taxon>
        <taxon>Vertebrata</taxon>
        <taxon>Euteleostomi</taxon>
        <taxon>Actinopterygii</taxon>
        <taxon>Neopterygii</taxon>
        <taxon>Teleostei</taxon>
        <taxon>Ostariophysi</taxon>
        <taxon>Characiformes</taxon>
        <taxon>Characoidei</taxon>
        <taxon>Acestrorhamphidae</taxon>
        <taxon>Acestrorhamphinae</taxon>
        <taxon>Astyanax</taxon>
    </lineage>
</organism>
<dbReference type="STRING" id="7994.ENSAMXP00000054079"/>
<reference evidence="3" key="3">
    <citation type="submission" date="2025-08" db="UniProtKB">
        <authorList>
            <consortium name="Ensembl"/>
        </authorList>
    </citation>
    <scope>IDENTIFICATION</scope>
</reference>
<dbReference type="Bgee" id="ENSAMXG00000039183">
    <property type="expression patterns" value="Expressed in embryo and 13 other cell types or tissues"/>
</dbReference>
<sequence>MSLRRDRDEEVLGWSDEEDKGSEFESGLSGDEELFFNGMDPAQDDPRCALSDETKVPNGSSAEGATSGCDKETQPAKRWNNADEEDIEPFHHKFIPARKPGSILDHTKDYRPVDLFQEFFTTEAVSSLCSNTNKFADIKKDMGEKCKWEPLEPEEFMKFCGILVFMGIIHRPTIADYWHPDSMWQTPYVRKIMRRDRFQAISLSLHISDPESDRTNCAKKGKPNYDKLAKIRPLMESLKTACKASYHPRRNLSIDERMVPTLAKNGATVRLKSCRHTWGYKLFVLKDIANGYTCDFTVFADSDPKKTPNGLSYDSVMSLVDPHFLGTGYILYCDSFFTSPALFMDLHKMKVQACGMAKKNRAGFPKVKKNSLTKTSARGTIKWIRQGPLLFVKWADFKEVIACSTVHKAYAGDVVTRRQRHLDGTCEVREFQVPAPINAYNRMMSGVDLVDPNLQRYINGKRFYRWYKIFFFHFLDIALVNAYLLHKEHSQVKAAKPLSYLDFRKKLCEQLCNFETNPEPPEVPMNHYLERMQGGRRKCRQCLGDGKRSDTIWHCPQCDVPLCGSAARNCLMRYHLSRNLKVGLNKVESTENDMVKTGVKRMMHTVVDKNVQTVPNKKVNRESDKTIQVCEKEKEKEKVMVDRKAKKTVKSKMKKRSKVQVKKKSTNKSKKTGQKDKRETRKNVEPKLEPLFEPKIETMDESRFETMVVPKFETMVEPKLEPMDEPKIESVLWERYEGPEVHYSEVTVVIE</sequence>
<evidence type="ECO:0000256" key="1">
    <source>
        <dbReference type="SAM" id="MobiDB-lite"/>
    </source>
</evidence>
<accession>A0A3B1KK19</accession>
<name>A0A3B1KK19_ASTMX</name>
<feature type="region of interest" description="Disordered" evidence="1">
    <location>
        <begin position="1"/>
        <end position="83"/>
    </location>
</feature>
<feature type="compositionally biased region" description="Basic residues" evidence="1">
    <location>
        <begin position="644"/>
        <end position="672"/>
    </location>
</feature>
<dbReference type="Proteomes" id="UP000018467">
    <property type="component" value="Unassembled WGS sequence"/>
</dbReference>
<reference evidence="3" key="4">
    <citation type="submission" date="2025-09" db="UniProtKB">
        <authorList>
            <consortium name="Ensembl"/>
        </authorList>
    </citation>
    <scope>IDENTIFICATION</scope>
</reference>
<reference evidence="4" key="1">
    <citation type="submission" date="2013-03" db="EMBL/GenBank/DDBJ databases">
        <authorList>
            <person name="Jeffery W."/>
            <person name="Warren W."/>
            <person name="Wilson R.K."/>
        </authorList>
    </citation>
    <scope>NUCLEOTIDE SEQUENCE</scope>
    <source>
        <strain evidence="4">female</strain>
    </source>
</reference>
<feature type="domain" description="PiggyBac transposable element-derived protein" evidence="2">
    <location>
        <begin position="112"/>
        <end position="483"/>
    </location>
</feature>
<dbReference type="InParanoid" id="A0A3B1KK19"/>
<dbReference type="InterPro" id="IPR029526">
    <property type="entry name" value="PGBD"/>
</dbReference>